<dbReference type="OrthoDB" id="5193947at2"/>
<dbReference type="PIRSF" id="PIRSF000124">
    <property type="entry name" value="UDPglc_GDPman_dh"/>
    <property type="match status" value="1"/>
</dbReference>
<dbReference type="PANTHER" id="PTHR43491">
    <property type="entry name" value="UDP-N-ACETYL-D-MANNOSAMINE DEHYDROGENASE"/>
    <property type="match status" value="1"/>
</dbReference>
<dbReference type="RefSeq" id="WP_042544807.1">
    <property type="nucleotide sequence ID" value="NZ_JXSQ01000020.1"/>
</dbReference>
<evidence type="ECO:0000313" key="7">
    <source>
        <dbReference type="Proteomes" id="UP000032120"/>
    </source>
</evidence>
<dbReference type="Pfam" id="PF03720">
    <property type="entry name" value="UDPG_MGDP_dh_C"/>
    <property type="match status" value="1"/>
</dbReference>
<evidence type="ECO:0000313" key="6">
    <source>
        <dbReference type="EMBL" id="KIP51861.1"/>
    </source>
</evidence>
<protein>
    <submittedName>
        <fullName evidence="6">Nucleotide sugar dehydrogenase</fullName>
    </submittedName>
</protein>
<dbReference type="EMBL" id="JXSQ01000020">
    <property type="protein sequence ID" value="KIP51861.1"/>
    <property type="molecule type" value="Genomic_DNA"/>
</dbReference>
<dbReference type="InterPro" id="IPR001732">
    <property type="entry name" value="UDP-Glc/GDP-Man_DH_N"/>
</dbReference>
<dbReference type="SUPFAM" id="SSF48179">
    <property type="entry name" value="6-phosphogluconate dehydrogenase C-terminal domain-like"/>
    <property type="match status" value="1"/>
</dbReference>
<dbReference type="GO" id="GO:0000271">
    <property type="term" value="P:polysaccharide biosynthetic process"/>
    <property type="evidence" value="ECO:0007669"/>
    <property type="project" value="InterPro"/>
</dbReference>
<evidence type="ECO:0000256" key="3">
    <source>
        <dbReference type="ARBA" id="ARBA00023027"/>
    </source>
</evidence>
<dbReference type="InterPro" id="IPR028359">
    <property type="entry name" value="UDP_ManNAc/GlcNAc_DH"/>
</dbReference>
<accession>A0A0D0HW47</accession>
<dbReference type="NCBIfam" id="TIGR03026">
    <property type="entry name" value="NDP-sugDHase"/>
    <property type="match status" value="1"/>
</dbReference>
<dbReference type="InterPro" id="IPR017476">
    <property type="entry name" value="UDP-Glc/GDP-Man"/>
</dbReference>
<evidence type="ECO:0000256" key="1">
    <source>
        <dbReference type="ARBA" id="ARBA00006601"/>
    </source>
</evidence>
<dbReference type="AlphaFoldDB" id="A0A0D0HW47"/>
<organism evidence="6 7">
    <name type="scientific">Leucobacter komagatae</name>
    <dbReference type="NCBI Taxonomy" id="55969"/>
    <lineage>
        <taxon>Bacteria</taxon>
        <taxon>Bacillati</taxon>
        <taxon>Actinomycetota</taxon>
        <taxon>Actinomycetes</taxon>
        <taxon>Micrococcales</taxon>
        <taxon>Microbacteriaceae</taxon>
        <taxon>Leucobacter</taxon>
    </lineage>
</organism>
<dbReference type="InterPro" id="IPR036220">
    <property type="entry name" value="UDP-Glc/GDP-Man_DH_C_sf"/>
</dbReference>
<evidence type="ECO:0000259" key="5">
    <source>
        <dbReference type="SMART" id="SM00984"/>
    </source>
</evidence>
<dbReference type="SUPFAM" id="SSF51735">
    <property type="entry name" value="NAD(P)-binding Rossmann-fold domains"/>
    <property type="match status" value="1"/>
</dbReference>
<dbReference type="Proteomes" id="UP000032120">
    <property type="component" value="Unassembled WGS sequence"/>
</dbReference>
<proteinExistence type="inferred from homology"/>
<comment type="caution">
    <text evidence="6">The sequence shown here is derived from an EMBL/GenBank/DDBJ whole genome shotgun (WGS) entry which is preliminary data.</text>
</comment>
<dbReference type="InterPro" id="IPR014026">
    <property type="entry name" value="UDP-Glc/GDP-Man_DH_dimer"/>
</dbReference>
<dbReference type="SUPFAM" id="SSF52413">
    <property type="entry name" value="UDP-glucose/GDP-mannose dehydrogenase C-terminal domain"/>
    <property type="match status" value="1"/>
</dbReference>
<dbReference type="Pfam" id="PF03721">
    <property type="entry name" value="UDPG_MGDP_dh_N"/>
    <property type="match status" value="1"/>
</dbReference>
<reference evidence="6 7" key="1">
    <citation type="submission" date="2015-01" db="EMBL/GenBank/DDBJ databases">
        <title>Draft genome sequence of Leucobacter komagatae strain VKM ST2845.</title>
        <authorList>
            <person name="Karlyshev A.V."/>
            <person name="Kudryashova E.B."/>
        </authorList>
    </citation>
    <scope>NUCLEOTIDE SEQUENCE [LARGE SCALE GENOMIC DNA]</scope>
    <source>
        <strain evidence="6 7">VKM ST2845</strain>
    </source>
</reference>
<dbReference type="InterPro" id="IPR014027">
    <property type="entry name" value="UDP-Glc/GDP-Man_DH_C"/>
</dbReference>
<keyword evidence="7" id="KW-1185">Reference proteome</keyword>
<dbReference type="SMART" id="SM00984">
    <property type="entry name" value="UDPG_MGDP_dh_C"/>
    <property type="match status" value="1"/>
</dbReference>
<evidence type="ECO:0000256" key="4">
    <source>
        <dbReference type="PIRNR" id="PIRNR000124"/>
    </source>
</evidence>
<sequence length="431" mass="46377">MKIAVVATGKIGLPLATQFASMGHEVIGVDVNQALVDVINSGVEPFPGEAGLADKLAEQVPSGKLRATTDYAEAIPGADAVVLVVPLLVDEETWEPDFKWMDAATTSLAEHLTPGTLVSYETTLPVGTTRSRWKPLIERVSGLTEGEDFHLVFSPERVLTGRVYADLKKYPKLVGGLNEVGTKRAIEFYESVLTFDERADLPRANGVWDMGTAEAAEMAKLAETTYRDVNIGLANQFARYADTAGIDVYKVIEACNSQPFSHIHRPGIAVGGHCIPVYPRLYLSTDPEADIVRTARNYNATMPKYVVDRVEQTIGDLTGQRVVVLGASYRGGVKETAVSGVFPTVAELEERGAVVTVHDSVFSAEELAGYGFTAHVLGDPVEVAILQADHAEYKSFGPADFPGIKLFADGRNFTDPKVWAGVPRIVIGAGA</sequence>
<feature type="domain" description="UDP-glucose/GDP-mannose dehydrogenase C-terminal" evidence="5">
    <location>
        <begin position="323"/>
        <end position="416"/>
    </location>
</feature>
<dbReference type="GO" id="GO:0016628">
    <property type="term" value="F:oxidoreductase activity, acting on the CH-CH group of donors, NAD or NADP as acceptor"/>
    <property type="evidence" value="ECO:0007669"/>
    <property type="project" value="InterPro"/>
</dbReference>
<dbReference type="PIRSF" id="PIRSF500136">
    <property type="entry name" value="UDP_ManNAc_DH"/>
    <property type="match status" value="1"/>
</dbReference>
<evidence type="ECO:0000256" key="2">
    <source>
        <dbReference type="ARBA" id="ARBA00023002"/>
    </source>
</evidence>
<dbReference type="Pfam" id="PF00984">
    <property type="entry name" value="UDPG_MGDP_dh"/>
    <property type="match status" value="1"/>
</dbReference>
<dbReference type="InterPro" id="IPR008927">
    <property type="entry name" value="6-PGluconate_DH-like_C_sf"/>
</dbReference>
<gene>
    <name evidence="6" type="ORF">SD72_12515</name>
</gene>
<dbReference type="InterPro" id="IPR036291">
    <property type="entry name" value="NAD(P)-bd_dom_sf"/>
</dbReference>
<keyword evidence="2" id="KW-0560">Oxidoreductase</keyword>
<name>A0A0D0HW47_9MICO</name>
<dbReference type="GO" id="GO:0016616">
    <property type="term" value="F:oxidoreductase activity, acting on the CH-OH group of donors, NAD or NADP as acceptor"/>
    <property type="evidence" value="ECO:0007669"/>
    <property type="project" value="InterPro"/>
</dbReference>
<keyword evidence="3" id="KW-0520">NAD</keyword>
<comment type="similarity">
    <text evidence="1 4">Belongs to the UDP-glucose/GDP-mannose dehydrogenase family.</text>
</comment>
<dbReference type="Gene3D" id="3.40.50.720">
    <property type="entry name" value="NAD(P)-binding Rossmann-like Domain"/>
    <property type="match status" value="2"/>
</dbReference>
<dbReference type="PANTHER" id="PTHR43491:SF2">
    <property type="entry name" value="UDP-N-ACETYL-D-MANNOSAMINE DEHYDROGENASE"/>
    <property type="match status" value="1"/>
</dbReference>
<dbReference type="GO" id="GO:0051287">
    <property type="term" value="F:NAD binding"/>
    <property type="evidence" value="ECO:0007669"/>
    <property type="project" value="InterPro"/>
</dbReference>